<evidence type="ECO:0000313" key="5">
    <source>
        <dbReference type="EMBL" id="KIM93369.1"/>
    </source>
</evidence>
<dbReference type="GO" id="GO:0006654">
    <property type="term" value="P:phosphatidic acid biosynthetic process"/>
    <property type="evidence" value="ECO:0007669"/>
    <property type="project" value="TreeGrafter"/>
</dbReference>
<name>A0A0C3GPP2_OIDMZ</name>
<dbReference type="InterPro" id="IPR036291">
    <property type="entry name" value="NAD(P)-bd_dom_sf"/>
</dbReference>
<dbReference type="GO" id="GO:0019433">
    <property type="term" value="P:triglyceride catabolic process"/>
    <property type="evidence" value="ECO:0007669"/>
    <property type="project" value="TreeGrafter"/>
</dbReference>
<organism evidence="5 6">
    <name type="scientific">Oidiodendron maius (strain Zn)</name>
    <dbReference type="NCBI Taxonomy" id="913774"/>
    <lineage>
        <taxon>Eukaryota</taxon>
        <taxon>Fungi</taxon>
        <taxon>Dikarya</taxon>
        <taxon>Ascomycota</taxon>
        <taxon>Pezizomycotina</taxon>
        <taxon>Leotiomycetes</taxon>
        <taxon>Leotiomycetes incertae sedis</taxon>
        <taxon>Myxotrichaceae</taxon>
        <taxon>Oidiodendron</taxon>
    </lineage>
</organism>
<dbReference type="InterPro" id="IPR002347">
    <property type="entry name" value="SDR_fam"/>
</dbReference>
<dbReference type="AlphaFoldDB" id="A0A0C3GPP2"/>
<evidence type="ECO:0000313" key="6">
    <source>
        <dbReference type="Proteomes" id="UP000054321"/>
    </source>
</evidence>
<dbReference type="HOGENOM" id="CLU_010194_2_9_1"/>
<dbReference type="InParanoid" id="A0A0C3GPP2"/>
<dbReference type="PROSITE" id="PS00061">
    <property type="entry name" value="ADH_SHORT"/>
    <property type="match status" value="1"/>
</dbReference>
<dbReference type="SUPFAM" id="SSF51735">
    <property type="entry name" value="NAD(P)-binding Rossmann-fold domains"/>
    <property type="match status" value="1"/>
</dbReference>
<dbReference type="GO" id="GO:0005783">
    <property type="term" value="C:endoplasmic reticulum"/>
    <property type="evidence" value="ECO:0007669"/>
    <property type="project" value="TreeGrafter"/>
</dbReference>
<reference evidence="5 6" key="1">
    <citation type="submission" date="2014-04" db="EMBL/GenBank/DDBJ databases">
        <authorList>
            <consortium name="DOE Joint Genome Institute"/>
            <person name="Kuo A."/>
            <person name="Martino E."/>
            <person name="Perotto S."/>
            <person name="Kohler A."/>
            <person name="Nagy L.G."/>
            <person name="Floudas D."/>
            <person name="Copeland A."/>
            <person name="Barry K.W."/>
            <person name="Cichocki N."/>
            <person name="Veneault-Fourrey C."/>
            <person name="LaButti K."/>
            <person name="Lindquist E.A."/>
            <person name="Lipzen A."/>
            <person name="Lundell T."/>
            <person name="Morin E."/>
            <person name="Murat C."/>
            <person name="Sun H."/>
            <person name="Tunlid A."/>
            <person name="Henrissat B."/>
            <person name="Grigoriev I.V."/>
            <person name="Hibbett D.S."/>
            <person name="Martin F."/>
            <person name="Nordberg H.P."/>
            <person name="Cantor M.N."/>
            <person name="Hua S.X."/>
        </authorList>
    </citation>
    <scope>NUCLEOTIDE SEQUENCE [LARGE SCALE GENOMIC DNA]</scope>
    <source>
        <strain evidence="5 6">Zn</strain>
    </source>
</reference>
<accession>A0A0C3GPP2</accession>
<dbReference type="OrthoDB" id="2102561at2759"/>
<dbReference type="InterPro" id="IPR020904">
    <property type="entry name" value="Sc_DH/Rdtase_CS"/>
</dbReference>
<protein>
    <recommendedName>
        <fullName evidence="7">NAD(P)-binding protein</fullName>
    </recommendedName>
</protein>
<dbReference type="PRINTS" id="PR00080">
    <property type="entry name" value="SDRFAMILY"/>
</dbReference>
<evidence type="ECO:0000256" key="4">
    <source>
        <dbReference type="RuleBase" id="RU000363"/>
    </source>
</evidence>
<dbReference type="GO" id="GO:0000140">
    <property type="term" value="F:acylglycerone-phosphate reductase (NADP+) activity"/>
    <property type="evidence" value="ECO:0007669"/>
    <property type="project" value="TreeGrafter"/>
</dbReference>
<evidence type="ECO:0000256" key="2">
    <source>
        <dbReference type="ARBA" id="ARBA00022857"/>
    </source>
</evidence>
<dbReference type="GO" id="GO:0004806">
    <property type="term" value="F:triacylglycerol lipase activity"/>
    <property type="evidence" value="ECO:0007669"/>
    <property type="project" value="TreeGrafter"/>
</dbReference>
<dbReference type="Gene3D" id="3.40.50.720">
    <property type="entry name" value="NAD(P)-binding Rossmann-like Domain"/>
    <property type="match status" value="1"/>
</dbReference>
<comment type="similarity">
    <text evidence="1 4">Belongs to the short-chain dehydrogenases/reductases (SDR) family.</text>
</comment>
<dbReference type="GO" id="GO:0005811">
    <property type="term" value="C:lipid droplet"/>
    <property type="evidence" value="ECO:0007669"/>
    <property type="project" value="TreeGrafter"/>
</dbReference>
<evidence type="ECO:0000256" key="3">
    <source>
        <dbReference type="ARBA" id="ARBA00023002"/>
    </source>
</evidence>
<dbReference type="Pfam" id="PF00106">
    <property type="entry name" value="adh_short"/>
    <property type="match status" value="1"/>
</dbReference>
<sequence>MHEVIASAANPNILQGRVRAKPISDSSIFIPVATGSSAGFILFGNTLLAHVVKTLLGIDQALKRSILSFRRSKKELFPLTRSINRDIRSITPSLSHRLHPKSTTDNLSITMAKPIVLITGCTKGSIGYSLAKEFAARDYHVYASSRRIVTMGDLVDVPNVTALALDVTDRDSLLAAHTQISRETGGRLDILYHNAGYRSLAMAIETSSREAFKMFNANFFGIVEMNAIFADLVIAARGKIVFTGSVSGYTPHPSQSVYNSSKSAVALYARTLRIEMKPFGVRVVFVQTAAVSTGMSTDRVVLAPNSFYKYLESKINAAWTDLEGDTLEPAVYARTVVAKVVKATPPNTIWCGGGAFTVWAVESLGAHWLYPLAFSKMFGLNDVVPPRKLE</sequence>
<gene>
    <name evidence="5" type="ORF">OIDMADRAFT_149743</name>
</gene>
<proteinExistence type="inferred from homology"/>
<dbReference type="PRINTS" id="PR00081">
    <property type="entry name" value="GDHRDH"/>
</dbReference>
<keyword evidence="6" id="KW-1185">Reference proteome</keyword>
<reference evidence="6" key="2">
    <citation type="submission" date="2015-01" db="EMBL/GenBank/DDBJ databases">
        <title>Evolutionary Origins and Diversification of the Mycorrhizal Mutualists.</title>
        <authorList>
            <consortium name="DOE Joint Genome Institute"/>
            <consortium name="Mycorrhizal Genomics Consortium"/>
            <person name="Kohler A."/>
            <person name="Kuo A."/>
            <person name="Nagy L.G."/>
            <person name="Floudas D."/>
            <person name="Copeland A."/>
            <person name="Barry K.W."/>
            <person name="Cichocki N."/>
            <person name="Veneault-Fourrey C."/>
            <person name="LaButti K."/>
            <person name="Lindquist E.A."/>
            <person name="Lipzen A."/>
            <person name="Lundell T."/>
            <person name="Morin E."/>
            <person name="Murat C."/>
            <person name="Riley R."/>
            <person name="Ohm R."/>
            <person name="Sun H."/>
            <person name="Tunlid A."/>
            <person name="Henrissat B."/>
            <person name="Grigoriev I.V."/>
            <person name="Hibbett D.S."/>
            <person name="Martin F."/>
        </authorList>
    </citation>
    <scope>NUCLEOTIDE SEQUENCE [LARGE SCALE GENOMIC DNA]</scope>
    <source>
        <strain evidence="6">Zn</strain>
    </source>
</reference>
<dbReference type="PANTHER" id="PTHR44169:SF6">
    <property type="entry name" value="NADPH-DEPENDENT 1-ACYLDIHYDROXYACETONE PHOSPHATE REDUCTASE"/>
    <property type="match status" value="1"/>
</dbReference>
<dbReference type="Proteomes" id="UP000054321">
    <property type="component" value="Unassembled WGS sequence"/>
</dbReference>
<dbReference type="PANTHER" id="PTHR44169">
    <property type="entry name" value="NADPH-DEPENDENT 1-ACYLDIHYDROXYACETONE PHOSPHATE REDUCTASE"/>
    <property type="match status" value="1"/>
</dbReference>
<dbReference type="EMBL" id="KN832896">
    <property type="protein sequence ID" value="KIM93369.1"/>
    <property type="molecule type" value="Genomic_DNA"/>
</dbReference>
<keyword evidence="2" id="KW-0521">NADP</keyword>
<dbReference type="STRING" id="913774.A0A0C3GPP2"/>
<evidence type="ECO:0008006" key="7">
    <source>
        <dbReference type="Google" id="ProtNLM"/>
    </source>
</evidence>
<keyword evidence="3" id="KW-0560">Oxidoreductase</keyword>
<evidence type="ECO:0000256" key="1">
    <source>
        <dbReference type="ARBA" id="ARBA00006484"/>
    </source>
</evidence>